<dbReference type="EMBL" id="JBEWSZ010000001">
    <property type="protein sequence ID" value="MET2826400.1"/>
    <property type="molecule type" value="Genomic_DNA"/>
</dbReference>
<reference evidence="1 2" key="1">
    <citation type="submission" date="2024-06" db="EMBL/GenBank/DDBJ databases">
        <authorList>
            <person name="Kim D.-U."/>
        </authorList>
    </citation>
    <scope>NUCLEOTIDE SEQUENCE [LARGE SCALE GENOMIC DNA]</scope>
    <source>
        <strain evidence="1 2">KACC15460</strain>
    </source>
</reference>
<protein>
    <submittedName>
        <fullName evidence="1">Uncharacterized protein</fullName>
    </submittedName>
</protein>
<accession>A0ABV2D8P3</accession>
<gene>
    <name evidence="1" type="ORF">ABVQ20_05360</name>
</gene>
<evidence type="ECO:0000313" key="1">
    <source>
        <dbReference type="EMBL" id="MET2826400.1"/>
    </source>
</evidence>
<evidence type="ECO:0000313" key="2">
    <source>
        <dbReference type="Proteomes" id="UP001548832"/>
    </source>
</evidence>
<keyword evidence="2" id="KW-1185">Reference proteome</keyword>
<sequence>MRQTETDRNESTLRELSLLRCEQLARHAIERLGLETASRLSPRDRARLASVAAMLKEISEGLERCSARKGALGPNTEHVAQNH</sequence>
<organism evidence="1 2">
    <name type="scientific">Mesorhizobium shangrilense</name>
    <dbReference type="NCBI Taxonomy" id="460060"/>
    <lineage>
        <taxon>Bacteria</taxon>
        <taxon>Pseudomonadati</taxon>
        <taxon>Pseudomonadota</taxon>
        <taxon>Alphaproteobacteria</taxon>
        <taxon>Hyphomicrobiales</taxon>
        <taxon>Phyllobacteriaceae</taxon>
        <taxon>Mesorhizobium</taxon>
    </lineage>
</organism>
<dbReference type="Proteomes" id="UP001548832">
    <property type="component" value="Unassembled WGS sequence"/>
</dbReference>
<name>A0ABV2D8P3_9HYPH</name>
<dbReference type="RefSeq" id="WP_354458516.1">
    <property type="nucleotide sequence ID" value="NZ_JBEWSZ010000001.1"/>
</dbReference>
<proteinExistence type="predicted"/>
<comment type="caution">
    <text evidence="1">The sequence shown here is derived from an EMBL/GenBank/DDBJ whole genome shotgun (WGS) entry which is preliminary data.</text>
</comment>